<accession>A0A5C8P2L3</accession>
<feature type="chain" id="PRO_5039143685" description="Sporulation protein" evidence="2">
    <location>
        <begin position="22"/>
        <end position="151"/>
    </location>
</feature>
<keyword evidence="1" id="KW-0175">Coiled coil</keyword>
<feature type="coiled-coil region" evidence="1">
    <location>
        <begin position="119"/>
        <end position="146"/>
    </location>
</feature>
<dbReference type="EMBL" id="VDUW01000001">
    <property type="protein sequence ID" value="TXL67527.1"/>
    <property type="molecule type" value="Genomic_DNA"/>
</dbReference>
<name>A0A5C8P2L3_9BACI</name>
<dbReference type="PROSITE" id="PS51257">
    <property type="entry name" value="PROKAR_LIPOPROTEIN"/>
    <property type="match status" value="1"/>
</dbReference>
<sequence length="151" mass="17799">MIIKKVIPISMILFFLIGCQATSMEQPNDEEPSYTKLSTQNEFDQQLSNQVKEYLKDNKDLTSVQAVNDEEKILITFEIPHMKRFKLADIRKELKKDIKEKFQIKKVEVSTDQKVILELDKLEEEIQDKSVNKNELKKELKRIIKLSKKQT</sequence>
<evidence type="ECO:0008006" key="5">
    <source>
        <dbReference type="Google" id="ProtNLM"/>
    </source>
</evidence>
<keyword evidence="4" id="KW-1185">Reference proteome</keyword>
<evidence type="ECO:0000256" key="2">
    <source>
        <dbReference type="SAM" id="SignalP"/>
    </source>
</evidence>
<feature type="signal peptide" evidence="2">
    <location>
        <begin position="1"/>
        <end position="21"/>
    </location>
</feature>
<keyword evidence="2" id="KW-0732">Signal</keyword>
<comment type="caution">
    <text evidence="3">The sequence shown here is derived from an EMBL/GenBank/DDBJ whole genome shotgun (WGS) entry which is preliminary data.</text>
</comment>
<dbReference type="Proteomes" id="UP000321574">
    <property type="component" value="Unassembled WGS sequence"/>
</dbReference>
<protein>
    <recommendedName>
        <fullName evidence="5">Sporulation protein</fullName>
    </recommendedName>
</protein>
<gene>
    <name evidence="3" type="ORF">FHP05_00485</name>
</gene>
<reference evidence="3 4" key="1">
    <citation type="submission" date="2019-06" db="EMBL/GenBank/DDBJ databases">
        <title>Cerasibacillus sp. nov., isolated from maize field.</title>
        <authorList>
            <person name="Lin S.-Y."/>
            <person name="Tsai C.-F."/>
            <person name="Young C.-C."/>
        </authorList>
    </citation>
    <scope>NUCLEOTIDE SEQUENCE [LARGE SCALE GENOMIC DNA]</scope>
    <source>
        <strain evidence="3 4">CC-CFT480</strain>
    </source>
</reference>
<evidence type="ECO:0000313" key="4">
    <source>
        <dbReference type="Proteomes" id="UP000321574"/>
    </source>
</evidence>
<dbReference type="OrthoDB" id="2967160at2"/>
<proteinExistence type="predicted"/>
<evidence type="ECO:0000256" key="1">
    <source>
        <dbReference type="SAM" id="Coils"/>
    </source>
</evidence>
<dbReference type="AlphaFoldDB" id="A0A5C8P2L3"/>
<dbReference type="RefSeq" id="WP_147665033.1">
    <property type="nucleotide sequence ID" value="NZ_VDUW01000001.1"/>
</dbReference>
<dbReference type="InterPro" id="IPR019076">
    <property type="entry name" value="Spore_lipoprot_YhcN/YlaJ-like"/>
</dbReference>
<evidence type="ECO:0000313" key="3">
    <source>
        <dbReference type="EMBL" id="TXL67527.1"/>
    </source>
</evidence>
<organism evidence="3 4">
    <name type="scientific">Cerasibacillus terrae</name>
    <dbReference type="NCBI Taxonomy" id="2498845"/>
    <lineage>
        <taxon>Bacteria</taxon>
        <taxon>Bacillati</taxon>
        <taxon>Bacillota</taxon>
        <taxon>Bacilli</taxon>
        <taxon>Bacillales</taxon>
        <taxon>Bacillaceae</taxon>
        <taxon>Cerasibacillus</taxon>
    </lineage>
</organism>
<dbReference type="Pfam" id="PF09580">
    <property type="entry name" value="Spore_YhcN_YlaJ"/>
    <property type="match status" value="1"/>
</dbReference>